<dbReference type="PANTHER" id="PTHR46082">
    <property type="entry name" value="ATP/GTP-BINDING PROTEIN-RELATED"/>
    <property type="match status" value="1"/>
</dbReference>
<dbReference type="EMBL" id="JAGTJS010000013">
    <property type="protein sequence ID" value="KAH7249282.1"/>
    <property type="molecule type" value="Genomic_DNA"/>
</dbReference>
<proteinExistence type="predicted"/>
<feature type="region of interest" description="Disordered" evidence="1">
    <location>
        <begin position="125"/>
        <end position="152"/>
    </location>
</feature>
<evidence type="ECO:0000256" key="1">
    <source>
        <dbReference type="SAM" id="MobiDB-lite"/>
    </source>
</evidence>
<dbReference type="Pfam" id="PF14420">
    <property type="entry name" value="Clr5"/>
    <property type="match status" value="1"/>
</dbReference>
<dbReference type="PRINTS" id="PR00381">
    <property type="entry name" value="KINESINLIGHT"/>
</dbReference>
<dbReference type="AlphaFoldDB" id="A0A9P9K4Q6"/>
<feature type="domain" description="Clr5" evidence="2">
    <location>
        <begin position="154"/>
        <end position="206"/>
    </location>
</feature>
<dbReference type="Pfam" id="PF13374">
    <property type="entry name" value="TPR_10"/>
    <property type="match status" value="3"/>
</dbReference>
<comment type="caution">
    <text evidence="3">The sequence shown here is derived from an EMBL/GenBank/DDBJ whole genome shotgun (WGS) entry which is preliminary data.</text>
</comment>
<dbReference type="Proteomes" id="UP000736672">
    <property type="component" value="Unassembled WGS sequence"/>
</dbReference>
<keyword evidence="4" id="KW-1185">Reference proteome</keyword>
<accession>A0A9P9K4Q6</accession>
<dbReference type="InterPro" id="IPR011990">
    <property type="entry name" value="TPR-like_helical_dom_sf"/>
</dbReference>
<gene>
    <name evidence="3" type="ORF">B0J15DRAFT_51881</name>
</gene>
<dbReference type="PANTHER" id="PTHR46082:SF11">
    <property type="entry name" value="AAA+ ATPASE DOMAIN-CONTAINING PROTEIN-RELATED"/>
    <property type="match status" value="1"/>
</dbReference>
<protein>
    <recommendedName>
        <fullName evidence="2">Clr5 domain-containing protein</fullName>
    </recommendedName>
</protein>
<evidence type="ECO:0000313" key="3">
    <source>
        <dbReference type="EMBL" id="KAH7249282.1"/>
    </source>
</evidence>
<evidence type="ECO:0000313" key="4">
    <source>
        <dbReference type="Proteomes" id="UP000736672"/>
    </source>
</evidence>
<dbReference type="Pfam" id="PF13424">
    <property type="entry name" value="TPR_12"/>
    <property type="match status" value="2"/>
</dbReference>
<dbReference type="Gene3D" id="1.25.40.10">
    <property type="entry name" value="Tetratricopeptide repeat domain"/>
    <property type="match status" value="2"/>
</dbReference>
<reference evidence="3" key="1">
    <citation type="journal article" date="2021" name="Nat. Commun.">
        <title>Genetic determinants of endophytism in the Arabidopsis root mycobiome.</title>
        <authorList>
            <person name="Mesny F."/>
            <person name="Miyauchi S."/>
            <person name="Thiergart T."/>
            <person name="Pickel B."/>
            <person name="Atanasova L."/>
            <person name="Karlsson M."/>
            <person name="Huettel B."/>
            <person name="Barry K.W."/>
            <person name="Haridas S."/>
            <person name="Chen C."/>
            <person name="Bauer D."/>
            <person name="Andreopoulos W."/>
            <person name="Pangilinan J."/>
            <person name="LaButti K."/>
            <person name="Riley R."/>
            <person name="Lipzen A."/>
            <person name="Clum A."/>
            <person name="Drula E."/>
            <person name="Henrissat B."/>
            <person name="Kohler A."/>
            <person name="Grigoriev I.V."/>
            <person name="Martin F.M."/>
            <person name="Hacquard S."/>
        </authorList>
    </citation>
    <scope>NUCLEOTIDE SEQUENCE</scope>
    <source>
        <strain evidence="3">FSSC 5 MPI-SDFR-AT-0091</strain>
    </source>
</reference>
<evidence type="ECO:0000259" key="2">
    <source>
        <dbReference type="Pfam" id="PF14420"/>
    </source>
</evidence>
<dbReference type="InterPro" id="IPR025676">
    <property type="entry name" value="Clr5_dom"/>
</dbReference>
<dbReference type="SUPFAM" id="SSF48452">
    <property type="entry name" value="TPR-like"/>
    <property type="match status" value="3"/>
</dbReference>
<organism evidence="3 4">
    <name type="scientific">Fusarium solani</name>
    <name type="common">Filamentous fungus</name>
    <dbReference type="NCBI Taxonomy" id="169388"/>
    <lineage>
        <taxon>Eukaryota</taxon>
        <taxon>Fungi</taxon>
        <taxon>Dikarya</taxon>
        <taxon>Ascomycota</taxon>
        <taxon>Pezizomycotina</taxon>
        <taxon>Sordariomycetes</taxon>
        <taxon>Hypocreomycetidae</taxon>
        <taxon>Hypocreales</taxon>
        <taxon>Nectriaceae</taxon>
        <taxon>Fusarium</taxon>
        <taxon>Fusarium solani species complex</taxon>
    </lineage>
</organism>
<dbReference type="OrthoDB" id="5986190at2759"/>
<name>A0A9P9K4Q6_FUSSL</name>
<dbReference type="InterPro" id="IPR053137">
    <property type="entry name" value="NLR-like"/>
</dbReference>
<sequence>MSASSGVLQHIFTPSPLRHGASFSLPYFLFPLQQVYSLLLAGIAESRRDINMDPSTTAPAFFRQLNPIEQQAYGSHGVHPALDGSVSQWQAPYGQFMTDQNHVLHPLNLPQESLIHSPQNAGSFGDIGDTRTMPATPMGPAPKRRKKKAPTLRAKAWEPYKARILELHVTQKLSLEKVKKKIEEEFGFTAEIRQYRTRISQWGKDKNIKPVEMAAIVRKRQQRKLADSDKGELIFMVRGSTVEPQKIDRWMNRHEVPQDLLYAPSPAASTPSAVCCRTISERGSLAPSPAYSAQSPNFSPEGIMSIAQSPAVFSPALSVWSIAQPQSGTFVGQSPAPIYRPLPSLLSGSPPTPRAFQDQLDTAAGSLQYRYKQTDEERLREELSRAETMFGTSHSTTLDILFELGDVLMIQGRYKSAEEMARRLVEGRRSVSGNNGIETLDALELLGRVLSRQGFYAQAEKLHRRTFESRKVMLGDEHPDTLISMANLASTYVNQGRWKEAEELQVGVIETAKRVLGKEHPSTLVSMNNLALTFLDQGRWKEAEELQVGVIETRKRVLGKEHPSTLISMDNLASTFLDQGRWKEAEELQVGVIETTKRVLGKEHPDTLTSMANLASTYWNQGRWKEAEELQVGVMETTRRVLGKEHPDTLMTMNNLAITWKDQGRIRDALALMRSCVVLRQRVLGTDHPKTASSVAFLAEWGIWATYLERKDAYEVMYVQSAVVTVWGQLRSLSISARQGAS</sequence>